<evidence type="ECO:0000313" key="3">
    <source>
        <dbReference type="Proteomes" id="UP001152658"/>
    </source>
</evidence>
<keyword evidence="3" id="KW-1185">Reference proteome</keyword>
<reference evidence="2" key="1">
    <citation type="submission" date="2022-06" db="EMBL/GenBank/DDBJ databases">
        <authorList>
            <person name="Goudenege D."/>
            <person name="Le Roux F."/>
        </authorList>
    </citation>
    <scope>NUCLEOTIDE SEQUENCE</scope>
    <source>
        <strain evidence="2">12-063</strain>
    </source>
</reference>
<evidence type="ECO:0000259" key="1">
    <source>
        <dbReference type="Pfam" id="PF00535"/>
    </source>
</evidence>
<dbReference type="PANTHER" id="PTHR43685:SF11">
    <property type="entry name" value="GLYCOSYLTRANSFERASE TAGX-RELATED"/>
    <property type="match status" value="1"/>
</dbReference>
<evidence type="ECO:0000313" key="2">
    <source>
        <dbReference type="EMBL" id="CAH8209280.1"/>
    </source>
</evidence>
<protein>
    <submittedName>
        <fullName evidence="2">Glyco_trans_2-like domain-containing protein</fullName>
    </submittedName>
</protein>
<sequence>MKPLVTIIIPTYNAANFIRESLLSIVNQTWENIEIIIGDNASTDDTESRIEDIIKEHKHIVYIKNKENVGYSKNCNDLMKMSKGKYISIFHSDDIYSPFIVEEQVKYMEEHPRILGCFTNFTPIDEDGDIIKGRIKSYSYKDKFVIYDRKDFISELLENRHNPLFCPSSMIRKEVYDRVGGYSEDLFEIFDQDMWLRILTIGKLAVINNELVKYRFHNKQLSYIYRDPQLLEVSPFVTNLAKYLERNDKNTSKINRLYSADIIFKSQLAAKNNQSYEHCKRLIVESKNYYVFSLKDGFNYLKFFIYQKFFCKVTFKMLKIRG</sequence>
<feature type="domain" description="Glycosyltransferase 2-like" evidence="1">
    <location>
        <begin position="6"/>
        <end position="154"/>
    </location>
</feature>
<dbReference type="InterPro" id="IPR001173">
    <property type="entry name" value="Glyco_trans_2-like"/>
</dbReference>
<dbReference type="PANTHER" id="PTHR43685">
    <property type="entry name" value="GLYCOSYLTRANSFERASE"/>
    <property type="match status" value="1"/>
</dbReference>
<proteinExistence type="predicted"/>
<dbReference type="EMBL" id="CALYLK010000128">
    <property type="protein sequence ID" value="CAH8209280.1"/>
    <property type="molecule type" value="Genomic_DNA"/>
</dbReference>
<dbReference type="Pfam" id="PF00535">
    <property type="entry name" value="Glycos_transf_2"/>
    <property type="match status" value="1"/>
</dbReference>
<dbReference type="RefSeq" id="WP_168520661.1">
    <property type="nucleotide sequence ID" value="NZ_CALYLA010000014.1"/>
</dbReference>
<dbReference type="Proteomes" id="UP001152658">
    <property type="component" value="Unassembled WGS sequence"/>
</dbReference>
<dbReference type="SUPFAM" id="SSF53448">
    <property type="entry name" value="Nucleotide-diphospho-sugar transferases"/>
    <property type="match status" value="1"/>
</dbReference>
<dbReference type="InterPro" id="IPR050834">
    <property type="entry name" value="Glycosyltransf_2"/>
</dbReference>
<organism evidence="2 3">
    <name type="scientific">Vibrio aestuarianus</name>
    <dbReference type="NCBI Taxonomy" id="28171"/>
    <lineage>
        <taxon>Bacteria</taxon>
        <taxon>Pseudomonadati</taxon>
        <taxon>Pseudomonadota</taxon>
        <taxon>Gammaproteobacteria</taxon>
        <taxon>Vibrionales</taxon>
        <taxon>Vibrionaceae</taxon>
        <taxon>Vibrio</taxon>
    </lineage>
</organism>
<accession>A0ABN8TMT2</accession>
<gene>
    <name evidence="2" type="ORF">VAE063_880026</name>
</gene>
<name>A0ABN8TMT2_9VIBR</name>
<comment type="caution">
    <text evidence="2">The sequence shown here is derived from an EMBL/GenBank/DDBJ whole genome shotgun (WGS) entry which is preliminary data.</text>
</comment>
<dbReference type="InterPro" id="IPR029044">
    <property type="entry name" value="Nucleotide-diphossugar_trans"/>
</dbReference>
<dbReference type="Gene3D" id="3.90.550.10">
    <property type="entry name" value="Spore Coat Polysaccharide Biosynthesis Protein SpsA, Chain A"/>
    <property type="match status" value="1"/>
</dbReference>